<name>A0ABX2IK72_9RHOB</name>
<proteinExistence type="predicted"/>
<reference evidence="1 2" key="1">
    <citation type="submission" date="2020-06" db="EMBL/GenBank/DDBJ databases">
        <title>Sulfitobacter algicola sp. nov., isolated from green algae.</title>
        <authorList>
            <person name="Wang C."/>
        </authorList>
    </citation>
    <scope>NUCLEOTIDE SEQUENCE [LARGE SCALE GENOMIC DNA]</scope>
    <source>
        <strain evidence="1 2">1151</strain>
    </source>
</reference>
<gene>
    <name evidence="1" type="ORF">HRQ87_00515</name>
</gene>
<comment type="caution">
    <text evidence="1">The sequence shown here is derived from an EMBL/GenBank/DDBJ whole genome shotgun (WGS) entry which is preliminary data.</text>
</comment>
<accession>A0ABX2IK72</accession>
<protein>
    <submittedName>
        <fullName evidence="1">Uncharacterized protein</fullName>
    </submittedName>
</protein>
<organism evidence="1 2">
    <name type="scientific">Parasulfitobacter algicola</name>
    <dbReference type="NCBI Taxonomy" id="2614809"/>
    <lineage>
        <taxon>Bacteria</taxon>
        <taxon>Pseudomonadati</taxon>
        <taxon>Pseudomonadota</taxon>
        <taxon>Alphaproteobacteria</taxon>
        <taxon>Rhodobacterales</taxon>
        <taxon>Roseobacteraceae</taxon>
        <taxon>Parasulfitobacter</taxon>
    </lineage>
</organism>
<dbReference type="EMBL" id="JABUFE010000001">
    <property type="protein sequence ID" value="NSX53279.1"/>
    <property type="molecule type" value="Genomic_DNA"/>
</dbReference>
<evidence type="ECO:0000313" key="2">
    <source>
        <dbReference type="Proteomes" id="UP000777935"/>
    </source>
</evidence>
<dbReference type="Proteomes" id="UP000777935">
    <property type="component" value="Unassembled WGS sequence"/>
</dbReference>
<sequence length="225" mass="24782">MAEAKLLIPVTNISTVKSPWRIEDGINLVNDLNDLVAKTVTDEKHWEVIQQAKSRTKLDVGFVIEAIRDGRLQLAKFEGVDGYRSFCVSKAEMNKLLAENPHKITIGPRLLPGVICTAAAFGRSVGMRGDQAFIRLVRARLTPASHVVVTKSGVKRFYVTESDIAAFHEKFVTQASMAAEYDVDWRTLVSRLQAGGVEPFSSGSDGFGHLYLRVDVEELFGSSDA</sequence>
<dbReference type="RefSeq" id="WP_174134405.1">
    <property type="nucleotide sequence ID" value="NZ_JABUFE010000001.1"/>
</dbReference>
<evidence type="ECO:0000313" key="1">
    <source>
        <dbReference type="EMBL" id="NSX53279.1"/>
    </source>
</evidence>
<keyword evidence="2" id="KW-1185">Reference proteome</keyword>